<accession>A0A1Y2K5F3</accession>
<feature type="domain" description="Mechanosensitive ion channel MscS" evidence="6">
    <location>
        <begin position="106"/>
        <end position="173"/>
    </location>
</feature>
<keyword evidence="2 5" id="KW-0812">Transmembrane</keyword>
<keyword evidence="4 5" id="KW-0472">Membrane</keyword>
<dbReference type="InterPro" id="IPR023408">
    <property type="entry name" value="MscS_beta-dom_sf"/>
</dbReference>
<dbReference type="EMBL" id="LVJN01000018">
    <property type="protein sequence ID" value="OSM04859.1"/>
    <property type="molecule type" value="Genomic_DNA"/>
</dbReference>
<evidence type="ECO:0000256" key="5">
    <source>
        <dbReference type="RuleBase" id="RU369025"/>
    </source>
</evidence>
<feature type="transmembrane region" description="Helical" evidence="5">
    <location>
        <begin position="82"/>
        <end position="109"/>
    </location>
</feature>
<evidence type="ECO:0000259" key="6">
    <source>
        <dbReference type="Pfam" id="PF00924"/>
    </source>
</evidence>
<evidence type="ECO:0000256" key="4">
    <source>
        <dbReference type="ARBA" id="ARBA00023136"/>
    </source>
</evidence>
<proteinExistence type="inferred from homology"/>
<dbReference type="PANTHER" id="PTHR30221:SF1">
    <property type="entry name" value="SMALL-CONDUCTANCE MECHANOSENSITIVE CHANNEL"/>
    <property type="match status" value="1"/>
</dbReference>
<dbReference type="InterPro" id="IPR045275">
    <property type="entry name" value="MscS_archaea/bacteria_type"/>
</dbReference>
<organism evidence="7 8">
    <name type="scientific">Magnetofaba australis IT-1</name>
    <dbReference type="NCBI Taxonomy" id="1434232"/>
    <lineage>
        <taxon>Bacteria</taxon>
        <taxon>Pseudomonadati</taxon>
        <taxon>Pseudomonadota</taxon>
        <taxon>Magnetococcia</taxon>
        <taxon>Magnetococcales</taxon>
        <taxon>Magnetococcaceae</taxon>
        <taxon>Magnetofaba</taxon>
    </lineage>
</organism>
<comment type="caution">
    <text evidence="7">The sequence shown here is derived from an EMBL/GenBank/DDBJ whole genome shotgun (WGS) entry which is preliminary data.</text>
</comment>
<dbReference type="PANTHER" id="PTHR30221">
    <property type="entry name" value="SMALL-CONDUCTANCE MECHANOSENSITIVE CHANNEL"/>
    <property type="match status" value="1"/>
</dbReference>
<keyword evidence="5" id="KW-1003">Cell membrane</keyword>
<dbReference type="Proteomes" id="UP000194003">
    <property type="component" value="Unassembled WGS sequence"/>
</dbReference>
<keyword evidence="5" id="KW-0406">Ion transport</keyword>
<evidence type="ECO:0000256" key="2">
    <source>
        <dbReference type="ARBA" id="ARBA00022692"/>
    </source>
</evidence>
<keyword evidence="3 5" id="KW-1133">Transmembrane helix</keyword>
<dbReference type="InterPro" id="IPR010920">
    <property type="entry name" value="LSM_dom_sf"/>
</dbReference>
<comment type="subunit">
    <text evidence="5">Homoheptamer.</text>
</comment>
<protein>
    <recommendedName>
        <fullName evidence="5">Small-conductance mechanosensitive channel</fullName>
    </recommendedName>
</protein>
<comment type="similarity">
    <text evidence="5">Belongs to the MscS (TC 1.A.23) family.</text>
</comment>
<dbReference type="Pfam" id="PF00924">
    <property type="entry name" value="MS_channel_2nd"/>
    <property type="match status" value="1"/>
</dbReference>
<feature type="transmembrane region" description="Helical" evidence="5">
    <location>
        <begin position="58"/>
        <end position="76"/>
    </location>
</feature>
<evidence type="ECO:0000313" key="7">
    <source>
        <dbReference type="EMBL" id="OSM04859.1"/>
    </source>
</evidence>
<keyword evidence="5" id="KW-0813">Transport</keyword>
<evidence type="ECO:0000313" key="8">
    <source>
        <dbReference type="Proteomes" id="UP000194003"/>
    </source>
</evidence>
<dbReference type="Gene3D" id="2.30.30.60">
    <property type="match status" value="1"/>
</dbReference>
<comment type="function">
    <text evidence="5">Mechanosensitive channel that participates in the regulation of osmotic pressure changes within the cell, opening in response to stretch forces in the membrane lipid bilayer, without the need for other proteins. Contributes to normal resistance to hypoosmotic shock. Forms an ion channel of 1.0 nanosiemens conductance with a slight preference for anions.</text>
</comment>
<evidence type="ECO:0000256" key="3">
    <source>
        <dbReference type="ARBA" id="ARBA00022989"/>
    </source>
</evidence>
<feature type="transmembrane region" description="Helical" evidence="5">
    <location>
        <begin position="20"/>
        <end position="37"/>
    </location>
</feature>
<dbReference type="GO" id="GO:0008381">
    <property type="term" value="F:mechanosensitive monoatomic ion channel activity"/>
    <property type="evidence" value="ECO:0007669"/>
    <property type="project" value="InterPro"/>
</dbReference>
<name>A0A1Y2K5F3_9PROT</name>
<reference evidence="7 8" key="1">
    <citation type="journal article" date="2016" name="BMC Genomics">
        <title>Combined genomic and structural analyses of a cultured magnetotactic bacterium reveals its niche adaptation to a dynamic environment.</title>
        <authorList>
            <person name="Araujo A.C."/>
            <person name="Morillo V."/>
            <person name="Cypriano J."/>
            <person name="Teixeira L.C."/>
            <person name="Leao P."/>
            <person name="Lyra S."/>
            <person name="Almeida L.G."/>
            <person name="Bazylinski D.A."/>
            <person name="Vasconcellos A.T."/>
            <person name="Abreu F."/>
            <person name="Lins U."/>
        </authorList>
    </citation>
    <scope>NUCLEOTIDE SEQUENCE [LARGE SCALE GENOMIC DNA]</scope>
    <source>
        <strain evidence="7 8">IT-1</strain>
    </source>
</reference>
<evidence type="ECO:0000256" key="1">
    <source>
        <dbReference type="ARBA" id="ARBA00004370"/>
    </source>
</evidence>
<gene>
    <name evidence="7" type="ORF">MAIT1_02957</name>
</gene>
<dbReference type="GO" id="GO:0005886">
    <property type="term" value="C:plasma membrane"/>
    <property type="evidence" value="ECO:0007669"/>
    <property type="project" value="UniProtKB-SubCell"/>
</dbReference>
<dbReference type="OrthoDB" id="9775421at2"/>
<comment type="caution">
    <text evidence="5">Lacks conserved residue(s) required for the propagation of feature annotation.</text>
</comment>
<comment type="subcellular location">
    <subcellularLocation>
        <location evidence="5">Cell inner membrane</location>
        <topology evidence="5">Multi-pass membrane protein</topology>
    </subcellularLocation>
    <subcellularLocation>
        <location evidence="1">Membrane</location>
    </subcellularLocation>
</comment>
<dbReference type="AlphaFoldDB" id="A0A1Y2K5F3"/>
<dbReference type="SUPFAM" id="SSF50182">
    <property type="entry name" value="Sm-like ribonucleoproteins"/>
    <property type="match status" value="1"/>
</dbReference>
<keyword evidence="5" id="KW-0997">Cell inner membrane</keyword>
<keyword evidence="8" id="KW-1185">Reference proteome</keyword>
<dbReference type="RefSeq" id="WP_085441511.1">
    <property type="nucleotide sequence ID" value="NZ_LVJN01000018.1"/>
</dbReference>
<keyword evidence="5" id="KW-0407">Ion channel</keyword>
<dbReference type="InterPro" id="IPR006685">
    <property type="entry name" value="MscS_channel_2nd"/>
</dbReference>
<sequence>MLETLTRWISFIPNLPAREVAVTLVLIVGFAIVRFILVRLMRGNAAFLSDDRRKLITNVKNAIFFLGLFALLLVWAPSLRTFALSLTAFVVAIVVATKELILCITGAIVRTTADAFSVGDWIEVGGQFGEVIDQNLMAVTIQELHAEGPIYTFTGRTVVIPNSQFLTSSVRNSQFHKRFVFHTFFLICDVDIDHQPVEKAVTTSLKKSMHDQIDLANRYLSMIERRAGLDLLNADPYHRITMMPDGRMKLTFTAFLPTAKAIEFEQAAVDAGLKTIRRLKQKPPQGGSPAAG</sequence>